<evidence type="ECO:0000313" key="3">
    <source>
        <dbReference type="Proteomes" id="UP000289546"/>
    </source>
</evidence>
<accession>A0A4Q0SK50</accession>
<protein>
    <submittedName>
        <fullName evidence="2">Uncharacterized protein</fullName>
    </submittedName>
</protein>
<name>A0A4Q0SK50_9BRAD</name>
<comment type="caution">
    <text evidence="2">The sequence shown here is derived from an EMBL/GenBank/DDBJ whole genome shotgun (WGS) entry which is preliminary data.</text>
</comment>
<evidence type="ECO:0000313" key="2">
    <source>
        <dbReference type="EMBL" id="RXH38689.1"/>
    </source>
</evidence>
<feature type="region of interest" description="Disordered" evidence="1">
    <location>
        <begin position="96"/>
        <end position="122"/>
    </location>
</feature>
<gene>
    <name evidence="2" type="ORF">XH99_00005</name>
</gene>
<sequence>MLRLLEFSNGAESLSLVSVAKRITRLDSARLKRAPPPGGAKEEMSMSAELPKDLNGWKGYFRDHIEQARRAVMTDRDRDKLPVFLKREVELIWFDPEPKQDAPDDERDRVDAWGDLRYRRER</sequence>
<dbReference type="Proteomes" id="UP000289546">
    <property type="component" value="Unassembled WGS sequence"/>
</dbReference>
<proteinExistence type="predicted"/>
<dbReference type="AlphaFoldDB" id="A0A4Q0SK50"/>
<evidence type="ECO:0000256" key="1">
    <source>
        <dbReference type="SAM" id="MobiDB-lite"/>
    </source>
</evidence>
<reference evidence="2 3" key="1">
    <citation type="submission" date="2015-04" db="EMBL/GenBank/DDBJ databases">
        <title>Comparative genomics of rhizobia nodulating Arachis hypogaea in China.</title>
        <authorList>
            <person name="Li Y."/>
        </authorList>
    </citation>
    <scope>NUCLEOTIDE SEQUENCE [LARGE SCALE GENOMIC DNA]</scope>
    <source>
        <strain evidence="2 3">CCBAU 51757</strain>
    </source>
</reference>
<dbReference type="EMBL" id="LBJQ01000001">
    <property type="protein sequence ID" value="RXH38689.1"/>
    <property type="molecule type" value="Genomic_DNA"/>
</dbReference>
<organism evidence="2 3">
    <name type="scientific">Bradyrhizobium nanningense</name>
    <dbReference type="NCBI Taxonomy" id="1325118"/>
    <lineage>
        <taxon>Bacteria</taxon>
        <taxon>Pseudomonadati</taxon>
        <taxon>Pseudomonadota</taxon>
        <taxon>Alphaproteobacteria</taxon>
        <taxon>Hyphomicrobiales</taxon>
        <taxon>Nitrobacteraceae</taxon>
        <taxon>Bradyrhizobium</taxon>
    </lineage>
</organism>
<keyword evidence="3" id="KW-1185">Reference proteome</keyword>